<evidence type="ECO:0000256" key="1">
    <source>
        <dbReference type="SAM" id="MobiDB-lite"/>
    </source>
</evidence>
<feature type="region of interest" description="Disordered" evidence="1">
    <location>
        <begin position="39"/>
        <end position="69"/>
    </location>
</feature>
<name>A0A172TRB7_9BACT</name>
<keyword evidence="3" id="KW-1185">Reference proteome</keyword>
<protein>
    <submittedName>
        <fullName evidence="2">Uncharacterized protein</fullName>
    </submittedName>
</protein>
<dbReference type="PROSITE" id="PS51257">
    <property type="entry name" value="PROKAR_LIPOPROTEIN"/>
    <property type="match status" value="1"/>
</dbReference>
<dbReference type="KEGG" id="fla:SY85_02935"/>
<dbReference type="EMBL" id="CP011390">
    <property type="protein sequence ID" value="ANE49615.1"/>
    <property type="molecule type" value="Genomic_DNA"/>
</dbReference>
<proteinExistence type="predicted"/>
<reference evidence="3" key="1">
    <citation type="submission" date="2015-01" db="EMBL/GenBank/DDBJ databases">
        <title>Flavisolibacter sp./LCS9/ whole genome sequencing.</title>
        <authorList>
            <person name="Kim M.K."/>
            <person name="Srinivasan S."/>
            <person name="Lee J.-J."/>
        </authorList>
    </citation>
    <scope>NUCLEOTIDE SEQUENCE [LARGE SCALE GENOMIC DNA]</scope>
    <source>
        <strain evidence="3">LCS9</strain>
    </source>
</reference>
<gene>
    <name evidence="2" type="ORF">SY85_02935</name>
</gene>
<dbReference type="AlphaFoldDB" id="A0A172TRB7"/>
<organism evidence="2 3">
    <name type="scientific">Flavisolibacter tropicus</name>
    <dbReference type="NCBI Taxonomy" id="1492898"/>
    <lineage>
        <taxon>Bacteria</taxon>
        <taxon>Pseudomonadati</taxon>
        <taxon>Bacteroidota</taxon>
        <taxon>Chitinophagia</taxon>
        <taxon>Chitinophagales</taxon>
        <taxon>Chitinophagaceae</taxon>
        <taxon>Flavisolibacter</taxon>
    </lineage>
</organism>
<accession>A0A172TRB7</accession>
<evidence type="ECO:0000313" key="2">
    <source>
        <dbReference type="EMBL" id="ANE49615.1"/>
    </source>
</evidence>
<feature type="compositionally biased region" description="Polar residues" evidence="1">
    <location>
        <begin position="46"/>
        <end position="69"/>
    </location>
</feature>
<dbReference type="Proteomes" id="UP000077177">
    <property type="component" value="Chromosome"/>
</dbReference>
<reference evidence="2 3" key="2">
    <citation type="journal article" date="2016" name="Int. J. Syst. Evol. Microbiol.">
        <title>Flavisolibacter tropicus sp. nov., isolated from tropical soil.</title>
        <authorList>
            <person name="Lee J.J."/>
            <person name="Kang M.S."/>
            <person name="Kim G.S."/>
            <person name="Lee C.S."/>
            <person name="Lim S."/>
            <person name="Lee J."/>
            <person name="Roh S.H."/>
            <person name="Kang H."/>
            <person name="Ha J.M."/>
            <person name="Bae S."/>
            <person name="Jung H.Y."/>
            <person name="Kim M.K."/>
        </authorList>
    </citation>
    <scope>NUCLEOTIDE SEQUENCE [LARGE SCALE GENOMIC DNA]</scope>
    <source>
        <strain evidence="2 3">LCS9</strain>
    </source>
</reference>
<sequence>MRAFGNKIAFNTPSKEVIMTKYLIGVLMTGILLSCKNKNTTTTTTESSPNLTNVENVNGNIPDTTNSISLENRQTVDSLSLADSLKNRR</sequence>
<evidence type="ECO:0000313" key="3">
    <source>
        <dbReference type="Proteomes" id="UP000077177"/>
    </source>
</evidence>